<comment type="similarity">
    <text evidence="1">Belongs to the Gfo/Idh/MocA family.</text>
</comment>
<reference evidence="13" key="1">
    <citation type="submission" date="2020-11" db="EMBL/GenBank/DDBJ databases">
        <title>Gallus gallus (Chicken) genome, bGalGal1, GRCg7b, maternal haplotype autosomes + Z &amp; W.</title>
        <authorList>
            <person name="Warren W."/>
            <person name="Formenti G."/>
            <person name="Fedrigo O."/>
            <person name="Haase B."/>
            <person name="Mountcastle J."/>
            <person name="Balacco J."/>
            <person name="Tracey A."/>
            <person name="Schneider V."/>
            <person name="Okimoto R."/>
            <person name="Cheng H."/>
            <person name="Hawken R."/>
            <person name="Howe K."/>
            <person name="Jarvis E.D."/>
        </authorList>
    </citation>
    <scope>NUCLEOTIDE SEQUENCE [LARGE SCALE GENOMIC DNA]</scope>
    <source>
        <strain evidence="13">Broiler</strain>
    </source>
</reference>
<evidence type="ECO:0000256" key="1">
    <source>
        <dbReference type="ARBA" id="ARBA00010928"/>
    </source>
</evidence>
<evidence type="ECO:0007829" key="15">
    <source>
        <dbReference type="PeptideAtlas" id="A0A8V0XGR8"/>
    </source>
</evidence>
<dbReference type="Pfam" id="PF01408">
    <property type="entry name" value="GFO_IDH_MocA"/>
    <property type="match status" value="1"/>
</dbReference>
<organism evidence="13 14">
    <name type="scientific">Gallus gallus</name>
    <name type="common">Chicken</name>
    <dbReference type="NCBI Taxonomy" id="9031"/>
    <lineage>
        <taxon>Eukaryota</taxon>
        <taxon>Metazoa</taxon>
        <taxon>Chordata</taxon>
        <taxon>Craniata</taxon>
        <taxon>Vertebrata</taxon>
        <taxon>Euteleostomi</taxon>
        <taxon>Archelosauria</taxon>
        <taxon>Archosauria</taxon>
        <taxon>Dinosauria</taxon>
        <taxon>Saurischia</taxon>
        <taxon>Theropoda</taxon>
        <taxon>Coelurosauria</taxon>
        <taxon>Aves</taxon>
        <taxon>Neognathae</taxon>
        <taxon>Galloanserae</taxon>
        <taxon>Galliformes</taxon>
        <taxon>Phasianidae</taxon>
        <taxon>Phasianinae</taxon>
        <taxon>Gallus</taxon>
    </lineage>
</organism>
<evidence type="ECO:0000256" key="8">
    <source>
        <dbReference type="ARBA" id="ARBA00043025"/>
    </source>
</evidence>
<evidence type="ECO:0000256" key="7">
    <source>
        <dbReference type="ARBA" id="ARBA00042988"/>
    </source>
</evidence>
<dbReference type="GO" id="GO:0047115">
    <property type="term" value="F:trans-1,2-dihydrobenzene-1,2-diol dehydrogenase activity"/>
    <property type="evidence" value="ECO:0007669"/>
    <property type="project" value="UniProtKB-EC"/>
</dbReference>
<dbReference type="InterPro" id="IPR000683">
    <property type="entry name" value="Gfo/Idh/MocA-like_OxRdtase_N"/>
</dbReference>
<keyword evidence="15" id="KW-1267">Proteomics identification</keyword>
<feature type="domain" description="Gfo/Idh/MocA-like oxidoreductase N-terminal" evidence="12">
    <location>
        <begin position="63"/>
        <end position="183"/>
    </location>
</feature>
<feature type="compositionally biased region" description="Polar residues" evidence="11">
    <location>
        <begin position="22"/>
        <end position="31"/>
    </location>
</feature>
<sequence length="366" mass="39371">METPLGRTETPPDTTKTLLDTSGTHLETTRSPLEATETPPDPTVTPREPTESPRGTTCPPPTRWGICSAGKISHDFLVALRTLPPEEHLAVAVAARELSRAQQYAQLHGVARAYGSYEELARDPQVDVVYVGTVNPQHLPATLLFLRARKAVLVEKPLGISAREAKEMAAAAREAGVFLMEGFWTRFFPAWKRLREPSLGGGALLDLGGYGLQMASALLGRGCPPLRLRAEGCLHPSGVDETVTLTLQYEGGKQAALTVSMDAKLPGGAALGGTRGWVEIPSHLNCPTELIWEGKREVFPLPPPAEPLNYPNSTGLRYEAQHVRECLLKGLTESPVMTLAESELIAEMMDEARHQVGAVGPGGTVA</sequence>
<feature type="region of interest" description="Disordered" evidence="11">
    <location>
        <begin position="1"/>
        <end position="62"/>
    </location>
</feature>
<evidence type="ECO:0000256" key="9">
    <source>
        <dbReference type="ARBA" id="ARBA00047423"/>
    </source>
</evidence>
<gene>
    <name evidence="13" type="primary">DHDH</name>
</gene>
<evidence type="ECO:0000256" key="10">
    <source>
        <dbReference type="ARBA" id="ARBA00049233"/>
    </source>
</evidence>
<dbReference type="Gene3D" id="3.30.360.10">
    <property type="entry name" value="Dihydrodipicolinate Reductase, domain 2"/>
    <property type="match status" value="1"/>
</dbReference>
<protein>
    <recommendedName>
        <fullName evidence="5">Trans-1,2-dihydrobenzene-1,2-diol dehydrogenase</fullName>
        <ecNumber evidence="4">1.1.1.179</ecNumber>
        <ecNumber evidence="3">1.3.1.20</ecNumber>
    </recommendedName>
    <alternativeName>
        <fullName evidence="8">D-xylose 1-dehydrogenase</fullName>
    </alternativeName>
    <alternativeName>
        <fullName evidence="7">D-xylose-NADP dehydrogenase</fullName>
    </alternativeName>
    <alternativeName>
        <fullName evidence="6">Dimeric dihydrodiol dehydrogenase</fullName>
    </alternativeName>
</protein>
<evidence type="ECO:0000256" key="5">
    <source>
        <dbReference type="ARBA" id="ARBA00040603"/>
    </source>
</evidence>
<dbReference type="GO" id="GO:0047837">
    <property type="term" value="F:D-xylose 1-dehydrogenase (NADP+) activity"/>
    <property type="evidence" value="ECO:0007669"/>
    <property type="project" value="UniProtKB-EC"/>
</dbReference>
<dbReference type="PANTHER" id="PTHR22604">
    <property type="entry name" value="OXIDOREDUCTASES"/>
    <property type="match status" value="1"/>
</dbReference>
<comment type="catalytic activity">
    <reaction evidence="9">
        <text>(1R,2R)-1,2-dihydrobenzene-1,2-diol + NADP(+) = catechol + NADPH + H(+)</text>
        <dbReference type="Rhea" id="RHEA:16729"/>
        <dbReference type="ChEBI" id="CHEBI:10702"/>
        <dbReference type="ChEBI" id="CHEBI:15378"/>
        <dbReference type="ChEBI" id="CHEBI:18135"/>
        <dbReference type="ChEBI" id="CHEBI:57783"/>
        <dbReference type="ChEBI" id="CHEBI:58349"/>
        <dbReference type="EC" id="1.3.1.20"/>
    </reaction>
</comment>
<dbReference type="InterPro" id="IPR036291">
    <property type="entry name" value="NAD(P)-bd_dom_sf"/>
</dbReference>
<dbReference type="EC" id="1.3.1.20" evidence="3"/>
<dbReference type="GO" id="GO:0000166">
    <property type="term" value="F:nucleotide binding"/>
    <property type="evidence" value="ECO:0007669"/>
    <property type="project" value="InterPro"/>
</dbReference>
<dbReference type="GeneTree" id="ENSGT00390000007946"/>
<comment type="catalytic activity">
    <reaction evidence="10">
        <text>D-xylose + NADP(+) = D-xylono-1,5-lactone + NADPH + H(+)</text>
        <dbReference type="Rhea" id="RHEA:22000"/>
        <dbReference type="ChEBI" id="CHEBI:15378"/>
        <dbReference type="ChEBI" id="CHEBI:15867"/>
        <dbReference type="ChEBI" id="CHEBI:53455"/>
        <dbReference type="ChEBI" id="CHEBI:57783"/>
        <dbReference type="ChEBI" id="CHEBI:58349"/>
        <dbReference type="EC" id="1.1.1.179"/>
    </reaction>
</comment>
<evidence type="ECO:0000313" key="13">
    <source>
        <dbReference type="Ensembl" id="ENSGALP00010005903.1"/>
    </source>
</evidence>
<dbReference type="SUPFAM" id="SSF51735">
    <property type="entry name" value="NAD(P)-binding Rossmann-fold domains"/>
    <property type="match status" value="1"/>
</dbReference>
<proteinExistence type="evidence at protein level"/>
<evidence type="ECO:0000256" key="3">
    <source>
        <dbReference type="ARBA" id="ARBA00038853"/>
    </source>
</evidence>
<keyword evidence="14" id="KW-1185">Reference proteome</keyword>
<dbReference type="OrthoDB" id="2129491at2759"/>
<dbReference type="SUPFAM" id="SSF55347">
    <property type="entry name" value="Glyceraldehyde-3-phosphate dehydrogenase-like, C-terminal domain"/>
    <property type="match status" value="1"/>
</dbReference>
<accession>A0A8V0XGR8</accession>
<evidence type="ECO:0000256" key="6">
    <source>
        <dbReference type="ARBA" id="ARBA00042926"/>
    </source>
</evidence>
<reference evidence="13" key="2">
    <citation type="submission" date="2025-08" db="UniProtKB">
        <authorList>
            <consortium name="Ensembl"/>
        </authorList>
    </citation>
    <scope>IDENTIFICATION</scope>
    <source>
        <strain evidence="13">broiler</strain>
    </source>
</reference>
<dbReference type="EC" id="1.1.1.179" evidence="4"/>
<dbReference type="Ensembl" id="ENSGALT00010010104.1">
    <property type="protein sequence ID" value="ENSGALP00010005903.1"/>
    <property type="gene ID" value="ENSGALG00010004334.1"/>
</dbReference>
<dbReference type="Gene3D" id="3.40.50.720">
    <property type="entry name" value="NAD(P)-binding Rossmann-like Domain"/>
    <property type="match status" value="1"/>
</dbReference>
<reference evidence="13" key="3">
    <citation type="submission" date="2025-09" db="UniProtKB">
        <authorList>
            <consortium name="Ensembl"/>
        </authorList>
    </citation>
    <scope>IDENTIFICATION</scope>
    <source>
        <strain evidence="13">broiler</strain>
    </source>
</reference>
<dbReference type="InterPro" id="IPR050984">
    <property type="entry name" value="Gfo/Idh/MocA_domain"/>
</dbReference>
<evidence type="ECO:0000256" key="4">
    <source>
        <dbReference type="ARBA" id="ARBA00038984"/>
    </source>
</evidence>
<dbReference type="Proteomes" id="UP000000539">
    <property type="component" value="Chromosome 31"/>
</dbReference>
<dbReference type="PANTHER" id="PTHR22604:SF105">
    <property type="entry name" value="TRANS-1,2-DIHYDROBENZENE-1,2-DIOL DEHYDROGENASE"/>
    <property type="match status" value="1"/>
</dbReference>
<dbReference type="AlphaFoldDB" id="A0A8V0XGR8"/>
<evidence type="ECO:0000313" key="14">
    <source>
        <dbReference type="Proteomes" id="UP000000539"/>
    </source>
</evidence>
<evidence type="ECO:0000256" key="2">
    <source>
        <dbReference type="ARBA" id="ARBA00023002"/>
    </source>
</evidence>
<keyword evidence="2" id="KW-0560">Oxidoreductase</keyword>
<name>A0A8V0XGR8_CHICK</name>
<evidence type="ECO:0000256" key="11">
    <source>
        <dbReference type="SAM" id="MobiDB-lite"/>
    </source>
</evidence>
<evidence type="ECO:0000259" key="12">
    <source>
        <dbReference type="Pfam" id="PF01408"/>
    </source>
</evidence>
<feature type="compositionally biased region" description="Low complexity" evidence="11">
    <location>
        <begin position="8"/>
        <end position="21"/>
    </location>
</feature>